<feature type="signal peptide" evidence="8">
    <location>
        <begin position="1"/>
        <end position="20"/>
    </location>
</feature>
<dbReference type="GO" id="GO:0016020">
    <property type="term" value="C:membrane"/>
    <property type="evidence" value="ECO:0007669"/>
    <property type="project" value="InterPro"/>
</dbReference>
<dbReference type="GO" id="GO:0044781">
    <property type="term" value="P:bacterial-type flagellum organization"/>
    <property type="evidence" value="ECO:0007669"/>
    <property type="project" value="InterPro"/>
</dbReference>
<keyword evidence="4 7" id="KW-1133">Transmembrane helix</keyword>
<evidence type="ECO:0000313" key="9">
    <source>
        <dbReference type="EMBL" id="QDS86019.1"/>
    </source>
</evidence>
<dbReference type="EMBL" id="CP036261">
    <property type="protein sequence ID" value="QDS86019.1"/>
    <property type="molecule type" value="Genomic_DNA"/>
</dbReference>
<dbReference type="OrthoDB" id="286691at2"/>
<feature type="compositionally biased region" description="Polar residues" evidence="6">
    <location>
        <begin position="192"/>
        <end position="208"/>
    </location>
</feature>
<feature type="chain" id="PRO_5022048688" evidence="8">
    <location>
        <begin position="21"/>
        <end position="208"/>
    </location>
</feature>
<keyword evidence="9" id="KW-0969">Cilium</keyword>
<dbReference type="Pfam" id="PF04347">
    <property type="entry name" value="FliO"/>
    <property type="match status" value="1"/>
</dbReference>
<keyword evidence="10" id="KW-1185">Reference proteome</keyword>
<organism evidence="9 10">
    <name type="scientific">Rosistilla ulvae</name>
    <dbReference type="NCBI Taxonomy" id="1930277"/>
    <lineage>
        <taxon>Bacteria</taxon>
        <taxon>Pseudomonadati</taxon>
        <taxon>Planctomycetota</taxon>
        <taxon>Planctomycetia</taxon>
        <taxon>Pirellulales</taxon>
        <taxon>Pirellulaceae</taxon>
        <taxon>Rosistilla</taxon>
    </lineage>
</organism>
<dbReference type="AlphaFoldDB" id="A0A517LTV1"/>
<evidence type="ECO:0000256" key="4">
    <source>
        <dbReference type="ARBA" id="ARBA00022989"/>
    </source>
</evidence>
<gene>
    <name evidence="9" type="ORF">EC9_01770</name>
</gene>
<dbReference type="Proteomes" id="UP000319557">
    <property type="component" value="Chromosome"/>
</dbReference>
<feature type="region of interest" description="Disordered" evidence="6">
    <location>
        <begin position="37"/>
        <end position="73"/>
    </location>
</feature>
<keyword evidence="2" id="KW-1003">Cell membrane</keyword>
<keyword evidence="9" id="KW-0966">Cell projection</keyword>
<feature type="transmembrane region" description="Helical" evidence="7">
    <location>
        <begin position="78"/>
        <end position="98"/>
    </location>
</feature>
<name>A0A517LTV1_9BACT</name>
<evidence type="ECO:0000256" key="6">
    <source>
        <dbReference type="SAM" id="MobiDB-lite"/>
    </source>
</evidence>
<dbReference type="KEGG" id="ruv:EC9_01770"/>
<feature type="region of interest" description="Disordered" evidence="6">
    <location>
        <begin position="186"/>
        <end position="208"/>
    </location>
</feature>
<evidence type="ECO:0000256" key="2">
    <source>
        <dbReference type="ARBA" id="ARBA00022475"/>
    </source>
</evidence>
<dbReference type="RefSeq" id="WP_145341541.1">
    <property type="nucleotide sequence ID" value="NZ_CP036261.1"/>
</dbReference>
<evidence type="ECO:0000256" key="1">
    <source>
        <dbReference type="ARBA" id="ARBA00004236"/>
    </source>
</evidence>
<evidence type="ECO:0000256" key="8">
    <source>
        <dbReference type="SAM" id="SignalP"/>
    </source>
</evidence>
<comment type="subcellular location">
    <subcellularLocation>
        <location evidence="1">Cell membrane</location>
    </subcellularLocation>
</comment>
<dbReference type="InterPro" id="IPR022781">
    <property type="entry name" value="Flagellar_biosynth_FliO"/>
</dbReference>
<reference evidence="9 10" key="1">
    <citation type="submission" date="2019-02" db="EMBL/GenBank/DDBJ databases">
        <title>Deep-cultivation of Planctomycetes and their phenomic and genomic characterization uncovers novel biology.</title>
        <authorList>
            <person name="Wiegand S."/>
            <person name="Jogler M."/>
            <person name="Boedeker C."/>
            <person name="Pinto D."/>
            <person name="Vollmers J."/>
            <person name="Rivas-Marin E."/>
            <person name="Kohn T."/>
            <person name="Peeters S.H."/>
            <person name="Heuer A."/>
            <person name="Rast P."/>
            <person name="Oberbeckmann S."/>
            <person name="Bunk B."/>
            <person name="Jeske O."/>
            <person name="Meyerdierks A."/>
            <person name="Storesund J.E."/>
            <person name="Kallscheuer N."/>
            <person name="Luecker S."/>
            <person name="Lage O.M."/>
            <person name="Pohl T."/>
            <person name="Merkel B.J."/>
            <person name="Hornburger P."/>
            <person name="Mueller R.-W."/>
            <person name="Bruemmer F."/>
            <person name="Labrenz M."/>
            <person name="Spormann A.M."/>
            <person name="Op den Camp H."/>
            <person name="Overmann J."/>
            <person name="Amann R."/>
            <person name="Jetten M.S.M."/>
            <person name="Mascher T."/>
            <person name="Medema M.H."/>
            <person name="Devos D.P."/>
            <person name="Kaster A.-K."/>
            <person name="Ovreas L."/>
            <person name="Rohde M."/>
            <person name="Galperin M.Y."/>
            <person name="Jogler C."/>
        </authorList>
    </citation>
    <scope>NUCLEOTIDE SEQUENCE [LARGE SCALE GENOMIC DNA]</scope>
    <source>
        <strain evidence="9 10">EC9</strain>
    </source>
</reference>
<evidence type="ECO:0000313" key="10">
    <source>
        <dbReference type="Proteomes" id="UP000319557"/>
    </source>
</evidence>
<evidence type="ECO:0000256" key="3">
    <source>
        <dbReference type="ARBA" id="ARBA00022692"/>
    </source>
</evidence>
<accession>A0A517LTV1</accession>
<keyword evidence="8" id="KW-0732">Signal</keyword>
<keyword evidence="3 7" id="KW-0812">Transmembrane</keyword>
<protein>
    <submittedName>
        <fullName evidence="9">Flagellar biosynthesis protein, FliO</fullName>
    </submittedName>
</protein>
<sequence precursor="true">MFRHTALLLLTLLWILPAAAQDSLPRVVSNPSYSIQPLTEPAASEPREAAVRTSIPLPPAGSSADPTAPEDKASTGPMFTVISSLAIVLGLFCGFVWLTRKTSGRQGGVLNKDLFTVLGTSQIDPRHQAALVKCGDRVLLVALTQTGVTTLTEFTEPGEVNDLMARATGKAGTTFAEAMKDAGDGHRANGFVDSQTAPRRSLFSHSAT</sequence>
<keyword evidence="9" id="KW-0282">Flagellum</keyword>
<evidence type="ECO:0000256" key="5">
    <source>
        <dbReference type="ARBA" id="ARBA00023136"/>
    </source>
</evidence>
<keyword evidence="5 7" id="KW-0472">Membrane</keyword>
<evidence type="ECO:0000256" key="7">
    <source>
        <dbReference type="SAM" id="Phobius"/>
    </source>
</evidence>
<proteinExistence type="predicted"/>